<name>A0A7W8FWU9_9FIRM</name>
<dbReference type="Gene3D" id="3.40.50.720">
    <property type="entry name" value="NAD(P)-binding Rossmann-like Domain"/>
    <property type="match status" value="1"/>
</dbReference>
<dbReference type="PANTHER" id="PTHR10491:SF4">
    <property type="entry name" value="METHIONINE ADENOSYLTRANSFERASE 2 SUBUNIT BETA"/>
    <property type="match status" value="1"/>
</dbReference>
<keyword evidence="2" id="KW-0521">NADP</keyword>
<evidence type="ECO:0000256" key="2">
    <source>
        <dbReference type="RuleBase" id="RU364082"/>
    </source>
</evidence>
<gene>
    <name evidence="4" type="ORF">HNQ43_001067</name>
</gene>
<dbReference type="RefSeq" id="WP_183375510.1">
    <property type="nucleotide sequence ID" value="NZ_JACHHD010000009.1"/>
</dbReference>
<dbReference type="PANTHER" id="PTHR10491">
    <property type="entry name" value="DTDP-4-DEHYDRORHAMNOSE REDUCTASE"/>
    <property type="match status" value="1"/>
</dbReference>
<evidence type="ECO:0000259" key="3">
    <source>
        <dbReference type="Pfam" id="PF04321"/>
    </source>
</evidence>
<dbReference type="InterPro" id="IPR029903">
    <property type="entry name" value="RmlD-like-bd"/>
</dbReference>
<comment type="similarity">
    <text evidence="1 2">Belongs to the dTDP-4-dehydrorhamnose reductase family.</text>
</comment>
<dbReference type="Gene3D" id="3.90.25.10">
    <property type="entry name" value="UDP-galactose 4-epimerase, domain 1"/>
    <property type="match status" value="1"/>
</dbReference>
<evidence type="ECO:0000313" key="4">
    <source>
        <dbReference type="EMBL" id="MBB5185019.1"/>
    </source>
</evidence>
<dbReference type="InterPro" id="IPR036291">
    <property type="entry name" value="NAD(P)-bd_dom_sf"/>
</dbReference>
<dbReference type="EMBL" id="JACHHD010000009">
    <property type="protein sequence ID" value="MBB5185019.1"/>
    <property type="molecule type" value="Genomic_DNA"/>
</dbReference>
<dbReference type="AlphaFoldDB" id="A0A7W8FWU9"/>
<keyword evidence="2 4" id="KW-0560">Oxidoreductase</keyword>
<proteinExistence type="inferred from homology"/>
<dbReference type="InterPro" id="IPR005913">
    <property type="entry name" value="dTDP_dehydrorham_reduct"/>
</dbReference>
<comment type="caution">
    <text evidence="4">The sequence shown here is derived from an EMBL/GenBank/DDBJ whole genome shotgun (WGS) entry which is preliminary data.</text>
</comment>
<accession>A0A7W8FWU9</accession>
<reference evidence="4 5" key="1">
    <citation type="submission" date="2020-08" db="EMBL/GenBank/DDBJ databases">
        <title>Genomic Encyclopedia of Type Strains, Phase IV (KMG-IV): sequencing the most valuable type-strain genomes for metagenomic binning, comparative biology and taxonomic classification.</title>
        <authorList>
            <person name="Goeker M."/>
        </authorList>
    </citation>
    <scope>NUCLEOTIDE SEQUENCE [LARGE SCALE GENOMIC DNA]</scope>
    <source>
        <strain evidence="4 5">DSM 26963</strain>
    </source>
</reference>
<dbReference type="EC" id="1.1.1.133" evidence="2"/>
<comment type="pathway">
    <text evidence="2">Carbohydrate biosynthesis; dTDP-L-rhamnose biosynthesis.</text>
</comment>
<sequence>MKLLVTGYKGQLGFDVVNEAHSRGIEAVGVDIDEMDITNAQQVNDVIKAGNYDAVVHCAAWTAVDKAEEPELLDTVRAVNATGTQNIVNVCKELDIPVMYFSTDYVFNGQGTTPWNEYDERHPLNVYGQTKYEGELAVEAYPKHFIIRIAWVFGKNGNNFIKTMLRLGKEKGAVSVVNDQIGNPTYTFDLAKLVVDMIQTDKYGIYHATNSGDFISWYDFACEIFKQAKMDDVKVTPVDSSAFPAKATRPKNSRMNQTELDKNGFNRLPAWQDALARYLKEIRTE</sequence>
<evidence type="ECO:0000313" key="5">
    <source>
        <dbReference type="Proteomes" id="UP000521313"/>
    </source>
</evidence>
<dbReference type="GO" id="GO:0008831">
    <property type="term" value="F:dTDP-4-dehydrorhamnose reductase activity"/>
    <property type="evidence" value="ECO:0007669"/>
    <property type="project" value="UniProtKB-EC"/>
</dbReference>
<protein>
    <recommendedName>
        <fullName evidence="2">dTDP-4-dehydrorhamnose reductase</fullName>
        <ecNumber evidence="2">1.1.1.133</ecNumber>
    </recommendedName>
</protein>
<comment type="function">
    <text evidence="2">Catalyzes the reduction of dTDP-6-deoxy-L-lyxo-4-hexulose to yield dTDP-L-rhamnose.</text>
</comment>
<dbReference type="CDD" id="cd05254">
    <property type="entry name" value="dTDP_HR_like_SDR_e"/>
    <property type="match status" value="1"/>
</dbReference>
<evidence type="ECO:0000256" key="1">
    <source>
        <dbReference type="ARBA" id="ARBA00010944"/>
    </source>
</evidence>
<feature type="domain" description="RmlD-like substrate binding" evidence="3">
    <location>
        <begin position="1"/>
        <end position="282"/>
    </location>
</feature>
<dbReference type="GO" id="GO:0005829">
    <property type="term" value="C:cytosol"/>
    <property type="evidence" value="ECO:0007669"/>
    <property type="project" value="TreeGrafter"/>
</dbReference>
<dbReference type="UniPathway" id="UPA00124"/>
<dbReference type="Proteomes" id="UP000521313">
    <property type="component" value="Unassembled WGS sequence"/>
</dbReference>
<dbReference type="Pfam" id="PF04321">
    <property type="entry name" value="RmlD_sub_bind"/>
    <property type="match status" value="1"/>
</dbReference>
<dbReference type="SUPFAM" id="SSF51735">
    <property type="entry name" value="NAD(P)-binding Rossmann-fold domains"/>
    <property type="match status" value="1"/>
</dbReference>
<organism evidence="4 5">
    <name type="scientific">Faecalicoccus acidiformans</name>
    <dbReference type="NCBI Taxonomy" id="915173"/>
    <lineage>
        <taxon>Bacteria</taxon>
        <taxon>Bacillati</taxon>
        <taxon>Bacillota</taxon>
        <taxon>Erysipelotrichia</taxon>
        <taxon>Erysipelotrichales</taxon>
        <taxon>Erysipelotrichaceae</taxon>
        <taxon>Faecalicoccus</taxon>
    </lineage>
</organism>
<dbReference type="NCBIfam" id="TIGR01214">
    <property type="entry name" value="rmlD"/>
    <property type="match status" value="1"/>
</dbReference>
<dbReference type="GO" id="GO:0019305">
    <property type="term" value="P:dTDP-rhamnose biosynthetic process"/>
    <property type="evidence" value="ECO:0007669"/>
    <property type="project" value="UniProtKB-UniPathway"/>
</dbReference>